<gene>
    <name evidence="1" type="ORF">DEHALATV1_0075</name>
</gene>
<evidence type="ECO:0000313" key="2">
    <source>
        <dbReference type="Proteomes" id="UP000218257"/>
    </source>
</evidence>
<dbReference type="RefSeq" id="WP_096476554.1">
    <property type="nucleotide sequence ID" value="NZ_AP017649.1"/>
</dbReference>
<organism evidence="1 2">
    <name type="scientific">Dehalococcoides mccartyi</name>
    <dbReference type="NCBI Taxonomy" id="61435"/>
    <lineage>
        <taxon>Bacteria</taxon>
        <taxon>Bacillati</taxon>
        <taxon>Chloroflexota</taxon>
        <taxon>Dehalococcoidia</taxon>
        <taxon>Dehalococcoidales</taxon>
        <taxon>Dehalococcoidaceae</taxon>
        <taxon>Dehalococcoides</taxon>
    </lineage>
</organism>
<name>A0AB33HN49_9CHLR</name>
<evidence type="ECO:0008006" key="3">
    <source>
        <dbReference type="Google" id="ProtNLM"/>
    </source>
</evidence>
<proteinExistence type="predicted"/>
<accession>A0AB33HN49</accession>
<evidence type="ECO:0000313" key="1">
    <source>
        <dbReference type="EMBL" id="BAZ96703.1"/>
    </source>
</evidence>
<reference evidence="1 2" key="1">
    <citation type="journal article" date="2017" name="Sci. Rep.">
        <title>Isolation and genomic characterization of a Dehalococcoides strain suggests genomic rearrangement during culture.</title>
        <authorList>
            <person name="Yohda M."/>
            <person name="Ikegami K."/>
            <person name="Aita Y."/>
            <person name="Kitajima M."/>
            <person name="Takechi A."/>
            <person name="Iwamoto M."/>
            <person name="Fukuda T."/>
            <person name="Tamura N."/>
            <person name="Shibasaki J."/>
            <person name="Koike S."/>
            <person name="Komatsu D."/>
            <person name="Miyagi S."/>
            <person name="Nishimura M."/>
            <person name="Uchino Y."/>
            <person name="Shiroma A."/>
            <person name="Shimoji M."/>
            <person name="Tamotsu H."/>
            <person name="Ashimine N."/>
            <person name="Shinzato M."/>
            <person name="Ohki S."/>
            <person name="Nakano K."/>
            <person name="Teruya K."/>
            <person name="Satou K."/>
            <person name="Hirano T."/>
            <person name="Yagi O."/>
        </authorList>
    </citation>
    <scope>NUCLEOTIDE SEQUENCE [LARGE SCALE GENOMIC DNA]</scope>
    <source>
        <strain evidence="1 2">UCH-ATV1</strain>
    </source>
</reference>
<dbReference type="EMBL" id="AP017649">
    <property type="protein sequence ID" value="BAZ96703.1"/>
    <property type="molecule type" value="Genomic_DNA"/>
</dbReference>
<dbReference type="AlphaFoldDB" id="A0AB33HN49"/>
<dbReference type="Proteomes" id="UP000218257">
    <property type="component" value="Chromosome"/>
</dbReference>
<sequence>MKMKLKNERQQRSEPFVLTTVGEAITELELFKDDVKVVLEYYKRSPAAMAKVVGVNRRKIHDWLSGRSYPREPITLLSIMKCADKIRALKK</sequence>
<protein>
    <recommendedName>
        <fullName evidence="3">HTH cro/C1-type domain-containing protein</fullName>
    </recommendedName>
</protein>